<evidence type="ECO:0000313" key="6">
    <source>
        <dbReference type="Proteomes" id="UP001279681"/>
    </source>
</evidence>
<protein>
    <recommendedName>
        <fullName evidence="1 3">Biotin carboxyl carrier protein of acetyl-CoA carboxylase</fullName>
    </recommendedName>
</protein>
<dbReference type="Gene3D" id="2.40.50.100">
    <property type="match status" value="1"/>
</dbReference>
<reference evidence="6" key="1">
    <citation type="submission" date="2023-07" db="EMBL/GenBank/DDBJ databases">
        <authorList>
            <person name="Colorado M.A."/>
            <person name="Villamil L.M."/>
            <person name="Melo J.F."/>
            <person name="Rodriguez J.A."/>
            <person name="Ruiz R.Y."/>
        </authorList>
    </citation>
    <scope>NUCLEOTIDE SEQUENCE [LARGE SCALE GENOMIC DNA]</scope>
    <source>
        <strain evidence="6">C33</strain>
    </source>
</reference>
<accession>A0ABU4WAL4</accession>
<dbReference type="InterPro" id="IPR001249">
    <property type="entry name" value="AcCoA_biotinCC"/>
</dbReference>
<comment type="caution">
    <text evidence="5">The sequence shown here is derived from an EMBL/GenBank/DDBJ whole genome shotgun (WGS) entry which is preliminary data.</text>
</comment>
<evidence type="ECO:0000256" key="3">
    <source>
        <dbReference type="RuleBase" id="RU364072"/>
    </source>
</evidence>
<dbReference type="PANTHER" id="PTHR45266:SF3">
    <property type="entry name" value="OXALOACETATE DECARBOXYLASE ALPHA CHAIN"/>
    <property type="match status" value="1"/>
</dbReference>
<keyword evidence="3" id="KW-0276">Fatty acid metabolism</keyword>
<keyword evidence="5" id="KW-0436">Ligase</keyword>
<dbReference type="NCBIfam" id="TIGR00531">
    <property type="entry name" value="BCCP"/>
    <property type="match status" value="1"/>
</dbReference>
<keyword evidence="6" id="KW-1185">Reference proteome</keyword>
<dbReference type="EMBL" id="JAVIKH010000008">
    <property type="protein sequence ID" value="MDX8336244.1"/>
    <property type="molecule type" value="Genomic_DNA"/>
</dbReference>
<comment type="function">
    <text evidence="3">This protein is a component of the acetyl coenzyme A carboxylase complex; first, biotin carboxylase catalyzes the carboxylation of the carrier protein and then the transcarboxylase transfers the carboxyl group to form malonyl-CoA.</text>
</comment>
<dbReference type="SUPFAM" id="SSF51230">
    <property type="entry name" value="Single hybrid motif"/>
    <property type="match status" value="1"/>
</dbReference>
<dbReference type="PANTHER" id="PTHR45266">
    <property type="entry name" value="OXALOACETATE DECARBOXYLASE ALPHA CHAIN"/>
    <property type="match status" value="1"/>
</dbReference>
<evidence type="ECO:0000259" key="4">
    <source>
        <dbReference type="PROSITE" id="PS50968"/>
    </source>
</evidence>
<dbReference type="PROSITE" id="PS50968">
    <property type="entry name" value="BIOTINYL_LIPOYL"/>
    <property type="match status" value="1"/>
</dbReference>
<dbReference type="GO" id="GO:0003989">
    <property type="term" value="F:acetyl-CoA carboxylase activity"/>
    <property type="evidence" value="ECO:0007669"/>
    <property type="project" value="UniProtKB-EC"/>
</dbReference>
<keyword evidence="3" id="KW-0443">Lipid metabolism</keyword>
<dbReference type="RefSeq" id="WP_320313649.1">
    <property type="nucleotide sequence ID" value="NZ_JAVIKH010000008.1"/>
</dbReference>
<organism evidence="5 6">
    <name type="scientific">Candidatus Cetobacterium colombiensis</name>
    <dbReference type="NCBI Taxonomy" id="3073100"/>
    <lineage>
        <taxon>Bacteria</taxon>
        <taxon>Fusobacteriati</taxon>
        <taxon>Fusobacteriota</taxon>
        <taxon>Fusobacteriia</taxon>
        <taxon>Fusobacteriales</taxon>
        <taxon>Fusobacteriaceae</taxon>
        <taxon>Cetobacterium</taxon>
    </lineage>
</organism>
<sequence>MKLDLENIKKLAKSIKENNLSEISVEVNGTKLTMKKEEAKQEVISSNIKYVEQPTIANEITQVEDKEALIEEVLEGKEIVSPMVGTYYSAPSPESDDFVKVGDRVEVGDTVCIVEAMKMMNEVKTSVAGTIIAIKANNGKAIKKGDVLFLVK</sequence>
<keyword evidence="3" id="KW-0444">Lipid biosynthesis</keyword>
<feature type="domain" description="Lipoyl-binding" evidence="4">
    <location>
        <begin position="76"/>
        <end position="152"/>
    </location>
</feature>
<proteinExistence type="predicted"/>
<evidence type="ECO:0000256" key="2">
    <source>
        <dbReference type="ARBA" id="ARBA00023267"/>
    </source>
</evidence>
<dbReference type="InterPro" id="IPR011053">
    <property type="entry name" value="Single_hybrid_motif"/>
</dbReference>
<dbReference type="InterPro" id="IPR000089">
    <property type="entry name" value="Biotin_lipoyl"/>
</dbReference>
<dbReference type="Pfam" id="PF00364">
    <property type="entry name" value="Biotin_lipoyl"/>
    <property type="match status" value="1"/>
</dbReference>
<comment type="pathway">
    <text evidence="3">Lipid metabolism; fatty acid biosynthesis.</text>
</comment>
<name>A0ABU4WAL4_9FUSO</name>
<dbReference type="Proteomes" id="UP001279681">
    <property type="component" value="Unassembled WGS sequence"/>
</dbReference>
<dbReference type="CDD" id="cd06850">
    <property type="entry name" value="biotinyl_domain"/>
    <property type="match status" value="1"/>
</dbReference>
<keyword evidence="3" id="KW-0275">Fatty acid biosynthesis</keyword>
<evidence type="ECO:0000256" key="1">
    <source>
        <dbReference type="ARBA" id="ARBA00017562"/>
    </source>
</evidence>
<evidence type="ECO:0000313" key="5">
    <source>
        <dbReference type="EMBL" id="MDX8336244.1"/>
    </source>
</evidence>
<dbReference type="InterPro" id="IPR050709">
    <property type="entry name" value="Biotin_Carboxyl_Carrier/Decarb"/>
</dbReference>
<dbReference type="PRINTS" id="PR01071">
    <property type="entry name" value="ACOABIOTINCC"/>
</dbReference>
<keyword evidence="2 3" id="KW-0092">Biotin</keyword>
<gene>
    <name evidence="5" type="primary">accB</name>
    <name evidence="5" type="ORF">RFV38_07020</name>
</gene>